<dbReference type="EMBL" id="JAGIKX010000021">
    <property type="protein sequence ID" value="MBP2258200.1"/>
    <property type="molecule type" value="Genomic_DNA"/>
</dbReference>
<comment type="subcellular location">
    <subcellularLocation>
        <location evidence="1">Cell membrane</location>
        <topology evidence="1">Multi-pass membrane protein</topology>
    </subcellularLocation>
</comment>
<evidence type="ECO:0000256" key="1">
    <source>
        <dbReference type="ARBA" id="ARBA00004651"/>
    </source>
</evidence>
<keyword evidence="3" id="KW-0813">Transport</keyword>
<dbReference type="NCBIfam" id="TIGR00688">
    <property type="entry name" value="rarD"/>
    <property type="match status" value="1"/>
</dbReference>
<keyword evidence="6 8" id="KW-1133">Transmembrane helix</keyword>
<feature type="transmembrane region" description="Helical" evidence="8">
    <location>
        <begin position="211"/>
        <end position="233"/>
    </location>
</feature>
<keyword evidence="5 8" id="KW-0812">Transmembrane</keyword>
<dbReference type="InterPro" id="IPR004626">
    <property type="entry name" value="RarD"/>
</dbReference>
<dbReference type="Pfam" id="PF00892">
    <property type="entry name" value="EamA"/>
    <property type="match status" value="1"/>
</dbReference>
<dbReference type="RefSeq" id="WP_029266719.1">
    <property type="nucleotide sequence ID" value="NZ_JAGIKX010000021.1"/>
</dbReference>
<reference evidence="10 11" key="1">
    <citation type="submission" date="2021-03" db="EMBL/GenBank/DDBJ databases">
        <title>Genomic Encyclopedia of Type Strains, Phase IV (KMG-IV): sequencing the most valuable type-strain genomes for metagenomic binning, comparative biology and taxonomic classification.</title>
        <authorList>
            <person name="Goeker M."/>
        </authorList>
    </citation>
    <scope>NUCLEOTIDE SEQUENCE [LARGE SCALE GENOMIC DNA]</scope>
    <source>
        <strain evidence="10 11">DSM 25790</strain>
    </source>
</reference>
<dbReference type="SUPFAM" id="SSF103481">
    <property type="entry name" value="Multidrug resistance efflux transporter EmrE"/>
    <property type="match status" value="2"/>
</dbReference>
<evidence type="ECO:0000256" key="4">
    <source>
        <dbReference type="ARBA" id="ARBA00022475"/>
    </source>
</evidence>
<feature type="transmembrane region" description="Helical" evidence="8">
    <location>
        <begin position="178"/>
        <end position="199"/>
    </location>
</feature>
<evidence type="ECO:0000256" key="8">
    <source>
        <dbReference type="SAM" id="Phobius"/>
    </source>
</evidence>
<evidence type="ECO:0000256" key="5">
    <source>
        <dbReference type="ARBA" id="ARBA00022692"/>
    </source>
</evidence>
<comment type="caution">
    <text evidence="10">The sequence shown here is derived from an EMBL/GenBank/DDBJ whole genome shotgun (WGS) entry which is preliminary data.</text>
</comment>
<dbReference type="Proteomes" id="UP001519294">
    <property type="component" value="Unassembled WGS sequence"/>
</dbReference>
<feature type="domain" description="EamA" evidence="9">
    <location>
        <begin position="8"/>
        <end position="148"/>
    </location>
</feature>
<keyword evidence="4" id="KW-1003">Cell membrane</keyword>
<accession>A0ABS4SB20</accession>
<evidence type="ECO:0000313" key="11">
    <source>
        <dbReference type="Proteomes" id="UP001519294"/>
    </source>
</evidence>
<dbReference type="PANTHER" id="PTHR22911">
    <property type="entry name" value="ACYL-MALONYL CONDENSING ENZYME-RELATED"/>
    <property type="match status" value="1"/>
</dbReference>
<feature type="transmembrane region" description="Helical" evidence="8">
    <location>
        <begin position="39"/>
        <end position="57"/>
    </location>
</feature>
<feature type="transmembrane region" description="Helical" evidence="8">
    <location>
        <begin position="9"/>
        <end position="27"/>
    </location>
</feature>
<protein>
    <submittedName>
        <fullName evidence="10">Chloramphenicol-sensitive protein RarD</fullName>
    </submittedName>
</protein>
<feature type="transmembrane region" description="Helical" evidence="8">
    <location>
        <begin position="132"/>
        <end position="147"/>
    </location>
</feature>
<evidence type="ECO:0000256" key="7">
    <source>
        <dbReference type="ARBA" id="ARBA00023136"/>
    </source>
</evidence>
<evidence type="ECO:0000259" key="9">
    <source>
        <dbReference type="Pfam" id="PF00892"/>
    </source>
</evidence>
<keyword evidence="7 8" id="KW-0472">Membrane</keyword>
<name>A0ABS4SB20_9BACI</name>
<evidence type="ECO:0000256" key="3">
    <source>
        <dbReference type="ARBA" id="ARBA00022448"/>
    </source>
</evidence>
<dbReference type="InterPro" id="IPR037185">
    <property type="entry name" value="EmrE-like"/>
</dbReference>
<feature type="transmembrane region" description="Helical" evidence="8">
    <location>
        <begin position="108"/>
        <end position="125"/>
    </location>
</feature>
<sequence>MKKNEAKLGIFYTVLAYVLWGFLPIYWKLVDHISADEILAHRILWSFIFMMGIVISLRKWTPFVQECRRIWNHKKQLFSITLASVVISLNWLTYIWAVNSGYVVQASLGYYINPLISILLGMIVLQETLTKRQWISFIIAAAGVFYLTFHFGIFPWVSVLLALSFGAYGLLKKTVDISAMFGLTIETMIVTPVAVIYLLTMPSSTISPSSFFTFDGLLLIGAGIATAVPLLLFASGVKHIPLAMLGFLQYIAPTIMLLLGVFHFKETFSFAHFISFGMIWIALLIYMGSAIQRSSFQRRTQP</sequence>
<evidence type="ECO:0000256" key="6">
    <source>
        <dbReference type="ARBA" id="ARBA00022989"/>
    </source>
</evidence>
<dbReference type="PANTHER" id="PTHR22911:SF137">
    <property type="entry name" value="SOLUTE CARRIER FAMILY 35 MEMBER G2-RELATED"/>
    <property type="match status" value="1"/>
</dbReference>
<comment type="similarity">
    <text evidence="2">Belongs to the EamA transporter family.</text>
</comment>
<gene>
    <name evidence="10" type="ORF">J2Z81_002171</name>
</gene>
<dbReference type="InterPro" id="IPR000620">
    <property type="entry name" value="EamA_dom"/>
</dbReference>
<feature type="transmembrane region" description="Helical" evidence="8">
    <location>
        <begin position="240"/>
        <end position="264"/>
    </location>
</feature>
<organism evidence="10 11">
    <name type="scientific">Virgibacillus alimentarius</name>
    <dbReference type="NCBI Taxonomy" id="698769"/>
    <lineage>
        <taxon>Bacteria</taxon>
        <taxon>Bacillati</taxon>
        <taxon>Bacillota</taxon>
        <taxon>Bacilli</taxon>
        <taxon>Bacillales</taxon>
        <taxon>Bacillaceae</taxon>
        <taxon>Virgibacillus</taxon>
    </lineage>
</organism>
<evidence type="ECO:0000256" key="2">
    <source>
        <dbReference type="ARBA" id="ARBA00007362"/>
    </source>
</evidence>
<proteinExistence type="inferred from homology"/>
<feature type="transmembrane region" description="Helical" evidence="8">
    <location>
        <begin position="270"/>
        <end position="291"/>
    </location>
</feature>
<feature type="transmembrane region" description="Helical" evidence="8">
    <location>
        <begin position="77"/>
        <end position="96"/>
    </location>
</feature>
<keyword evidence="11" id="KW-1185">Reference proteome</keyword>
<evidence type="ECO:0000313" key="10">
    <source>
        <dbReference type="EMBL" id="MBP2258200.1"/>
    </source>
</evidence>